<feature type="compositionally biased region" description="Basic and acidic residues" evidence="1">
    <location>
        <begin position="130"/>
        <end position="192"/>
    </location>
</feature>
<feature type="compositionally biased region" description="Basic and acidic residues" evidence="1">
    <location>
        <begin position="268"/>
        <end position="309"/>
    </location>
</feature>
<feature type="compositionally biased region" description="Low complexity" evidence="1">
    <location>
        <begin position="44"/>
        <end position="53"/>
    </location>
</feature>
<name>A0A5N6KAP2_MONLA</name>
<dbReference type="OrthoDB" id="5154006at2759"/>
<feature type="compositionally biased region" description="Basic and acidic residues" evidence="1">
    <location>
        <begin position="405"/>
        <end position="424"/>
    </location>
</feature>
<feature type="domain" description="Myb-like" evidence="2">
    <location>
        <begin position="293"/>
        <end position="341"/>
    </location>
</feature>
<evidence type="ECO:0000313" key="3">
    <source>
        <dbReference type="EMBL" id="KAB8300182.1"/>
    </source>
</evidence>
<dbReference type="InterPro" id="IPR001005">
    <property type="entry name" value="SANT/Myb"/>
</dbReference>
<protein>
    <recommendedName>
        <fullName evidence="2">Myb-like domain-containing protein</fullName>
    </recommendedName>
</protein>
<dbReference type="AlphaFoldDB" id="A0A5N6KAP2"/>
<evidence type="ECO:0000313" key="4">
    <source>
        <dbReference type="Proteomes" id="UP000326757"/>
    </source>
</evidence>
<organism evidence="3 4">
    <name type="scientific">Monilinia laxa</name>
    <name type="common">Brown rot fungus</name>
    <name type="synonym">Sclerotinia laxa</name>
    <dbReference type="NCBI Taxonomy" id="61186"/>
    <lineage>
        <taxon>Eukaryota</taxon>
        <taxon>Fungi</taxon>
        <taxon>Dikarya</taxon>
        <taxon>Ascomycota</taxon>
        <taxon>Pezizomycotina</taxon>
        <taxon>Leotiomycetes</taxon>
        <taxon>Helotiales</taxon>
        <taxon>Sclerotiniaceae</taxon>
        <taxon>Monilinia</taxon>
    </lineage>
</organism>
<feature type="compositionally biased region" description="Polar residues" evidence="1">
    <location>
        <begin position="7"/>
        <end position="21"/>
    </location>
</feature>
<feature type="region of interest" description="Disordered" evidence="1">
    <location>
        <begin position="341"/>
        <end position="445"/>
    </location>
</feature>
<proteinExistence type="predicted"/>
<keyword evidence="4" id="KW-1185">Reference proteome</keyword>
<dbReference type="Proteomes" id="UP000326757">
    <property type="component" value="Unassembled WGS sequence"/>
</dbReference>
<sequence>MPPMISPTLTHASLAGSQSSKSKNKIHVSFTDWVLGGSLLSINSSPSAPAATRARSDSRIRATASKDKKGRNIVILEDQDQDGMAGGEVEMLVVRKVGRKGSGSRSRSASGASNITVKAKVVDEVMETVVEEKTVQEEEKEEKKAEGEEEKKNEEKVEVKEDEGEHKSDLQKEEEAKETEEKTVEQELKAEEPTADFVPETAAVIVIENRDKRIQPEVVTIEVKVKEKEKGKDKGKDKDAKKVSKGEDEPKLDSTELEEPSTDTTDTASKEKTDSKPEKPTEVKESDNTNGKKEPVNGGEWTKEQDDRLIAMKKENKTWKNIAEELRTSKKDAVARYKILQAKKKEENCEEEEEEKPAKPEKKKNKKNIKCAAQADKNEDSEDEFYIAPDCPYHHPKFKSSPSSKLDKKEKKRKSYGELDKNRDDEEDEEERAQGNRNGKGHLRPDHIWSAEDCETLEYLMEKHRSTQWLQLQAGFFNYTGRMVKAEFIERKFRKDGLA</sequence>
<feature type="region of interest" description="Disordered" evidence="1">
    <location>
        <begin position="1"/>
        <end position="23"/>
    </location>
</feature>
<accession>A0A5N6KAP2</accession>
<dbReference type="EMBL" id="VIGI01000005">
    <property type="protein sequence ID" value="KAB8300182.1"/>
    <property type="molecule type" value="Genomic_DNA"/>
</dbReference>
<dbReference type="PROSITE" id="PS50090">
    <property type="entry name" value="MYB_LIKE"/>
    <property type="match status" value="1"/>
</dbReference>
<reference evidence="3 4" key="1">
    <citation type="submission" date="2019-06" db="EMBL/GenBank/DDBJ databases">
        <title>Genome Sequence of the Brown Rot Fungal Pathogen Monilinia laxa.</title>
        <authorList>
            <person name="De Miccolis Angelini R.M."/>
            <person name="Landi L."/>
            <person name="Abate D."/>
            <person name="Pollastro S."/>
            <person name="Romanazzi G."/>
            <person name="Faretra F."/>
        </authorList>
    </citation>
    <scope>NUCLEOTIDE SEQUENCE [LARGE SCALE GENOMIC DNA]</scope>
    <source>
        <strain evidence="3 4">Mlax316</strain>
    </source>
</reference>
<feature type="region of interest" description="Disordered" evidence="1">
    <location>
        <begin position="44"/>
        <end position="70"/>
    </location>
</feature>
<feature type="compositionally biased region" description="Basic and acidic residues" evidence="1">
    <location>
        <begin position="223"/>
        <end position="254"/>
    </location>
</feature>
<evidence type="ECO:0000256" key="1">
    <source>
        <dbReference type="SAM" id="MobiDB-lite"/>
    </source>
</evidence>
<evidence type="ECO:0000259" key="2">
    <source>
        <dbReference type="PROSITE" id="PS50090"/>
    </source>
</evidence>
<feature type="compositionally biased region" description="Basic and acidic residues" evidence="1">
    <location>
        <begin position="54"/>
        <end position="67"/>
    </location>
</feature>
<feature type="region of interest" description="Disordered" evidence="1">
    <location>
        <begin position="130"/>
        <end position="309"/>
    </location>
</feature>
<comment type="caution">
    <text evidence="3">The sequence shown here is derived from an EMBL/GenBank/DDBJ whole genome shotgun (WGS) entry which is preliminary data.</text>
</comment>
<dbReference type="Pfam" id="PF13921">
    <property type="entry name" value="Myb_DNA-bind_6"/>
    <property type="match status" value="1"/>
</dbReference>
<gene>
    <name evidence="3" type="ORF">EYC80_000408</name>
</gene>